<evidence type="ECO:0000313" key="2">
    <source>
        <dbReference type="Proteomes" id="UP000001554"/>
    </source>
</evidence>
<accession>A0A9J7KN96</accession>
<proteinExistence type="predicted"/>
<dbReference type="OMA" id="SATECQH"/>
<keyword evidence="2" id="KW-1185">Reference proteome</keyword>
<dbReference type="GeneID" id="118409847"/>
<dbReference type="KEGG" id="bfo:118409847"/>
<feature type="compositionally biased region" description="Polar residues" evidence="1">
    <location>
        <begin position="116"/>
        <end position="134"/>
    </location>
</feature>
<evidence type="ECO:0000256" key="1">
    <source>
        <dbReference type="SAM" id="MobiDB-lite"/>
    </source>
</evidence>
<gene>
    <name evidence="3" type="primary">LOC118409847</name>
</gene>
<dbReference type="Proteomes" id="UP000001554">
    <property type="component" value="Chromosome 2"/>
</dbReference>
<reference evidence="2" key="1">
    <citation type="journal article" date="2020" name="Nat. Ecol. Evol.">
        <title>Deeply conserved synteny resolves early events in vertebrate evolution.</title>
        <authorList>
            <person name="Simakov O."/>
            <person name="Marletaz F."/>
            <person name="Yue J.X."/>
            <person name="O'Connell B."/>
            <person name="Jenkins J."/>
            <person name="Brandt A."/>
            <person name="Calef R."/>
            <person name="Tung C.H."/>
            <person name="Huang T.K."/>
            <person name="Schmutz J."/>
            <person name="Satoh N."/>
            <person name="Yu J.K."/>
            <person name="Putnam N.H."/>
            <person name="Green R.E."/>
            <person name="Rokhsar D.S."/>
        </authorList>
    </citation>
    <scope>NUCLEOTIDE SEQUENCE [LARGE SCALE GENOMIC DNA]</scope>
    <source>
        <strain evidence="2">S238N-H82</strain>
    </source>
</reference>
<sequence>MTQEPGLYLVISPVHSARRSTWETCIPLVKMAGTGDRSLWCIEVTDEQKMTIQALFAHSGWELIEHPYPTPQVEAAPQSTRKKPRRVSQKAQADDSQLQEIEVLDTEVPESAGGQHHTTTSQGQPEPQPTTSSHSDTECPHCFFDPCVTSRPQKWLGKGNPPGRGNSAVRKTLYKKFWKVLNDRLAWYDPRYIDKKNRMWQVYLDGLDENNCWVPGRHSPGEQSVREIMPDCVLHQVRQLYPNLPKVPYMDHKFF</sequence>
<evidence type="ECO:0000313" key="3">
    <source>
        <dbReference type="RefSeq" id="XP_035667103.1"/>
    </source>
</evidence>
<reference evidence="3" key="2">
    <citation type="submission" date="2025-08" db="UniProtKB">
        <authorList>
            <consortium name="RefSeq"/>
        </authorList>
    </citation>
    <scope>IDENTIFICATION</scope>
    <source>
        <strain evidence="3">S238N-H82</strain>
        <tissue evidence="3">Testes</tissue>
    </source>
</reference>
<dbReference type="OrthoDB" id="6123763at2759"/>
<dbReference type="AlphaFoldDB" id="A0A9J7KN96"/>
<feature type="compositionally biased region" description="Polar residues" evidence="1">
    <location>
        <begin position="89"/>
        <end position="99"/>
    </location>
</feature>
<name>A0A9J7KN96_BRAFL</name>
<protein>
    <submittedName>
        <fullName evidence="3">Uncharacterized protein LOC118409847</fullName>
    </submittedName>
</protein>
<feature type="region of interest" description="Disordered" evidence="1">
    <location>
        <begin position="71"/>
        <end position="137"/>
    </location>
</feature>
<dbReference type="RefSeq" id="XP_035667103.1">
    <property type="nucleotide sequence ID" value="XM_035811210.1"/>
</dbReference>
<organism evidence="2 3">
    <name type="scientific">Branchiostoma floridae</name>
    <name type="common">Florida lancelet</name>
    <name type="synonym">Amphioxus</name>
    <dbReference type="NCBI Taxonomy" id="7739"/>
    <lineage>
        <taxon>Eukaryota</taxon>
        <taxon>Metazoa</taxon>
        <taxon>Chordata</taxon>
        <taxon>Cephalochordata</taxon>
        <taxon>Leptocardii</taxon>
        <taxon>Amphioxiformes</taxon>
        <taxon>Branchiostomatidae</taxon>
        <taxon>Branchiostoma</taxon>
    </lineage>
</organism>